<sequence>MTDVDYIKIAATARHIQETVLHRASDNGIKLPAETVKAILKASINLAFTAHVPGFDVSKL</sequence>
<proteinExistence type="predicted"/>
<reference evidence="1" key="1">
    <citation type="submission" date="2020-05" db="EMBL/GenBank/DDBJ databases">
        <authorList>
            <person name="Chiriac C."/>
            <person name="Salcher M."/>
            <person name="Ghai R."/>
            <person name="Kavagutti S V."/>
        </authorList>
    </citation>
    <scope>NUCLEOTIDE SEQUENCE</scope>
</reference>
<gene>
    <name evidence="1" type="ORF">UFOVP143_16</name>
</gene>
<protein>
    <submittedName>
        <fullName evidence="1">Uncharacterized protein</fullName>
    </submittedName>
</protein>
<name>A0A6J7VJJ0_9CAUD</name>
<accession>A0A6J7VJJ0</accession>
<dbReference type="EMBL" id="LR798191">
    <property type="protein sequence ID" value="CAB5079539.1"/>
    <property type="molecule type" value="Genomic_DNA"/>
</dbReference>
<evidence type="ECO:0000313" key="1">
    <source>
        <dbReference type="EMBL" id="CAB5079539.1"/>
    </source>
</evidence>
<organism evidence="1">
    <name type="scientific">uncultured Caudovirales phage</name>
    <dbReference type="NCBI Taxonomy" id="2100421"/>
    <lineage>
        <taxon>Viruses</taxon>
        <taxon>Duplodnaviria</taxon>
        <taxon>Heunggongvirae</taxon>
        <taxon>Uroviricota</taxon>
        <taxon>Caudoviricetes</taxon>
        <taxon>Peduoviridae</taxon>
        <taxon>Maltschvirus</taxon>
        <taxon>Maltschvirus maltsch</taxon>
    </lineage>
</organism>